<dbReference type="AlphaFoldDB" id="A0A840Q5U4"/>
<sequence>MKKIKVATLGFSALLLATAPLASAQTNIEPTLTPLIQSETQDTVVSAYGKKFIISPSAEGQITDEELEAISMQATSDEIIINNVYTSLNDNNLRLGGASPERENNNVISPNAWYDLSIKWSVTKFVKQTDTPLQAKQIATVPAGGTKKISTKYTTKSSFTVSGSAKEKGLTAAVESNLTGDLTYTIEKTYTGPSIDSGYVSYVFWLTPFVNRGTWTAKGTGVPSGDEYGPYNGSYEEPTKFVEWTQPIK</sequence>
<name>A0A840Q5U4_URETH</name>
<gene>
    <name evidence="2" type="ORF">HNR36_002746</name>
</gene>
<organism evidence="2 3">
    <name type="scientific">Ureibacillus thermosphaericus</name>
    <dbReference type="NCBI Taxonomy" id="51173"/>
    <lineage>
        <taxon>Bacteria</taxon>
        <taxon>Bacillati</taxon>
        <taxon>Bacillota</taxon>
        <taxon>Bacilli</taxon>
        <taxon>Bacillales</taxon>
        <taxon>Caryophanaceae</taxon>
        <taxon>Ureibacillus</taxon>
    </lineage>
</organism>
<dbReference type="Proteomes" id="UP000557217">
    <property type="component" value="Unassembled WGS sequence"/>
</dbReference>
<feature type="signal peptide" evidence="1">
    <location>
        <begin position="1"/>
        <end position="24"/>
    </location>
</feature>
<reference evidence="2 3" key="1">
    <citation type="submission" date="2020-08" db="EMBL/GenBank/DDBJ databases">
        <title>Genomic Encyclopedia of Type Strains, Phase IV (KMG-IV): sequencing the most valuable type-strain genomes for metagenomic binning, comparative biology and taxonomic classification.</title>
        <authorList>
            <person name="Goeker M."/>
        </authorList>
    </citation>
    <scope>NUCLEOTIDE SEQUENCE [LARGE SCALE GENOMIC DNA]</scope>
    <source>
        <strain evidence="2 3">DSM 10633</strain>
    </source>
</reference>
<keyword evidence="3" id="KW-1185">Reference proteome</keyword>
<evidence type="ECO:0000256" key="1">
    <source>
        <dbReference type="SAM" id="SignalP"/>
    </source>
</evidence>
<protein>
    <recommendedName>
        <fullName evidence="4">WxL domain-containing protein</fullName>
    </recommendedName>
</protein>
<keyword evidence="1" id="KW-0732">Signal</keyword>
<dbReference type="EMBL" id="JACHGZ010000047">
    <property type="protein sequence ID" value="MBB5150326.1"/>
    <property type="molecule type" value="Genomic_DNA"/>
</dbReference>
<evidence type="ECO:0000313" key="2">
    <source>
        <dbReference type="EMBL" id="MBB5150326.1"/>
    </source>
</evidence>
<comment type="caution">
    <text evidence="2">The sequence shown here is derived from an EMBL/GenBank/DDBJ whole genome shotgun (WGS) entry which is preliminary data.</text>
</comment>
<evidence type="ECO:0008006" key="4">
    <source>
        <dbReference type="Google" id="ProtNLM"/>
    </source>
</evidence>
<accession>A0A840Q5U4</accession>
<evidence type="ECO:0000313" key="3">
    <source>
        <dbReference type="Proteomes" id="UP000557217"/>
    </source>
</evidence>
<feature type="chain" id="PRO_5032678231" description="WxL domain-containing protein" evidence="1">
    <location>
        <begin position="25"/>
        <end position="249"/>
    </location>
</feature>
<proteinExistence type="predicted"/>
<dbReference type="RefSeq" id="WP_168412800.1">
    <property type="nucleotide sequence ID" value="NZ_JAAXPW010000044.1"/>
</dbReference>